<gene>
    <name evidence="3" type="ORF">SAMN02745194_04482</name>
</gene>
<organism evidence="3 4">
    <name type="scientific">Muricoccus roseus</name>
    <dbReference type="NCBI Taxonomy" id="198092"/>
    <lineage>
        <taxon>Bacteria</taxon>
        <taxon>Pseudomonadati</taxon>
        <taxon>Pseudomonadota</taxon>
        <taxon>Alphaproteobacteria</taxon>
        <taxon>Acetobacterales</taxon>
        <taxon>Roseomonadaceae</taxon>
        <taxon>Muricoccus</taxon>
    </lineage>
</organism>
<keyword evidence="4" id="KW-1185">Reference proteome</keyword>
<reference evidence="3 4" key="1">
    <citation type="submission" date="2016-11" db="EMBL/GenBank/DDBJ databases">
        <authorList>
            <person name="Jaros S."/>
            <person name="Januszkiewicz K."/>
            <person name="Wedrychowicz H."/>
        </authorList>
    </citation>
    <scope>NUCLEOTIDE SEQUENCE [LARGE SCALE GENOMIC DNA]</scope>
    <source>
        <strain evidence="3 4">DSM 14916</strain>
    </source>
</reference>
<feature type="region of interest" description="Disordered" evidence="1">
    <location>
        <begin position="25"/>
        <end position="102"/>
    </location>
</feature>
<evidence type="ECO:0000256" key="1">
    <source>
        <dbReference type="SAM" id="MobiDB-lite"/>
    </source>
</evidence>
<dbReference type="AlphaFoldDB" id="A0A1M6QS33"/>
<evidence type="ECO:0000313" key="4">
    <source>
        <dbReference type="Proteomes" id="UP000184387"/>
    </source>
</evidence>
<dbReference type="RefSeq" id="WP_073139145.1">
    <property type="nucleotide sequence ID" value="NZ_FQZF01000038.1"/>
</dbReference>
<sequence>MSRKFALLAAACAFTAIIGAGSVAHAQAQSDMIPPGAPLPGGSTARGPVESGNLAPAGRTAYSGSGAASSTTSARPYRHMRGNRQAVRRDMRQRRAAATAPSDRAYLGGGAVYERGADGTLRPVM</sequence>
<dbReference type="STRING" id="198092.SAMN02745194_04482"/>
<protein>
    <submittedName>
        <fullName evidence="3">Uncharacterized protein</fullName>
    </submittedName>
</protein>
<dbReference type="Proteomes" id="UP000184387">
    <property type="component" value="Unassembled WGS sequence"/>
</dbReference>
<feature type="signal peptide" evidence="2">
    <location>
        <begin position="1"/>
        <end position="26"/>
    </location>
</feature>
<proteinExistence type="predicted"/>
<evidence type="ECO:0000256" key="2">
    <source>
        <dbReference type="SAM" id="SignalP"/>
    </source>
</evidence>
<evidence type="ECO:0000313" key="3">
    <source>
        <dbReference type="EMBL" id="SHK22827.1"/>
    </source>
</evidence>
<keyword evidence="2" id="KW-0732">Signal</keyword>
<feature type="chain" id="PRO_5012455074" evidence="2">
    <location>
        <begin position="27"/>
        <end position="125"/>
    </location>
</feature>
<dbReference type="EMBL" id="FQZF01000038">
    <property type="protein sequence ID" value="SHK22827.1"/>
    <property type="molecule type" value="Genomic_DNA"/>
</dbReference>
<feature type="compositionally biased region" description="Low complexity" evidence="1">
    <location>
        <begin position="57"/>
        <end position="75"/>
    </location>
</feature>
<name>A0A1M6QS33_9PROT</name>
<accession>A0A1M6QS33</accession>